<keyword evidence="2" id="KW-1185">Reference proteome</keyword>
<dbReference type="Proteomes" id="UP001432180">
    <property type="component" value="Chromosome"/>
</dbReference>
<organism evidence="1 2">
    <name type="scientific">Thiorhodovibrio winogradskyi</name>
    <dbReference type="NCBI Taxonomy" id="77007"/>
    <lineage>
        <taxon>Bacteria</taxon>
        <taxon>Pseudomonadati</taxon>
        <taxon>Pseudomonadota</taxon>
        <taxon>Gammaproteobacteria</taxon>
        <taxon>Chromatiales</taxon>
        <taxon>Chromatiaceae</taxon>
        <taxon>Thiorhodovibrio</taxon>
    </lineage>
</organism>
<gene>
    <name evidence="1" type="ORF">Thiowin_02029</name>
</gene>
<proteinExistence type="predicted"/>
<sequence>MKCLACQLEDFTPAQCAARSARELQPSVLYTRDQTPNLTPDSTCRSRRLLRGHFWVDADACPQVIKDIQFRVAERCQIAGFYLLYIPTLARKIRVYLEWNWAMFSPPDIAHLRFRRTRDELDDKRRSFDGDLPTERLTSSFEIGAQDAQHLFEVIAPLLGCLVLRP</sequence>
<evidence type="ECO:0000313" key="2">
    <source>
        <dbReference type="Proteomes" id="UP001432180"/>
    </source>
</evidence>
<evidence type="ECO:0000313" key="1">
    <source>
        <dbReference type="EMBL" id="WPL17043.1"/>
    </source>
</evidence>
<dbReference type="EMBL" id="CP121472">
    <property type="protein sequence ID" value="WPL17043.1"/>
    <property type="molecule type" value="Genomic_DNA"/>
</dbReference>
<name>A0ABZ0S8T9_9GAMM</name>
<reference evidence="1 2" key="1">
    <citation type="journal article" date="2023" name="Microorganisms">
        <title>Thiorhodovibrio frisius and Trv. litoralis spp. nov., Two Novel Members from a Clade of Fastidious Purple Sulfur Bacteria That Exhibit Unique Red-Shifted Light-Harvesting Capabilities.</title>
        <authorList>
            <person name="Methner A."/>
            <person name="Kuzyk S.B."/>
            <person name="Petersen J."/>
            <person name="Bauer S."/>
            <person name="Brinkmann H."/>
            <person name="Sichau K."/>
            <person name="Wanner G."/>
            <person name="Wolf J."/>
            <person name="Neumann-Schaal M."/>
            <person name="Henke P."/>
            <person name="Tank M."/>
            <person name="Sproer C."/>
            <person name="Bunk B."/>
            <person name="Overmann J."/>
        </authorList>
    </citation>
    <scope>NUCLEOTIDE SEQUENCE [LARGE SCALE GENOMIC DNA]</scope>
    <source>
        <strain evidence="1 2">DSM 6702</strain>
    </source>
</reference>
<accession>A0ABZ0S8T9</accession>
<protein>
    <submittedName>
        <fullName evidence="1">Uncharacterized protein</fullName>
    </submittedName>
</protein>